<dbReference type="PANTHER" id="PTHR37461:SF1">
    <property type="entry name" value="ANTI-SIGMA-K FACTOR RSKA"/>
    <property type="match status" value="1"/>
</dbReference>
<evidence type="ECO:0000256" key="8">
    <source>
        <dbReference type="ARBA" id="ARBA00023163"/>
    </source>
</evidence>
<dbReference type="InterPro" id="IPR018764">
    <property type="entry name" value="RskA_C"/>
</dbReference>
<dbReference type="InterPro" id="IPR051474">
    <property type="entry name" value="Anti-sigma-K/W_factor"/>
</dbReference>
<evidence type="ECO:0000256" key="1">
    <source>
        <dbReference type="ARBA" id="ARBA00004167"/>
    </source>
</evidence>
<proteinExistence type="predicted"/>
<evidence type="ECO:0000313" key="14">
    <source>
        <dbReference type="Proteomes" id="UP000198403"/>
    </source>
</evidence>
<gene>
    <name evidence="13" type="ORF">SAMN06272737_10335</name>
</gene>
<keyword evidence="14" id="KW-1185">Reference proteome</keyword>
<keyword evidence="8" id="KW-0804">Transcription</keyword>
<evidence type="ECO:0000256" key="5">
    <source>
        <dbReference type="ARBA" id="ARBA00022989"/>
    </source>
</evidence>
<organism evidence="13 14">
    <name type="scientific">Blastococcus mobilis</name>
    <dbReference type="NCBI Taxonomy" id="1938746"/>
    <lineage>
        <taxon>Bacteria</taxon>
        <taxon>Bacillati</taxon>
        <taxon>Actinomycetota</taxon>
        <taxon>Actinomycetes</taxon>
        <taxon>Geodermatophilales</taxon>
        <taxon>Geodermatophilaceae</taxon>
        <taxon>Blastococcus</taxon>
    </lineage>
</organism>
<dbReference type="RefSeq" id="WP_089335192.1">
    <property type="nucleotide sequence ID" value="NZ_FZNO01000003.1"/>
</dbReference>
<comment type="subcellular location">
    <subcellularLocation>
        <location evidence="2">Cell membrane</location>
    </subcellularLocation>
    <subcellularLocation>
        <location evidence="1">Membrane</location>
        <topology evidence="1">Single-pass membrane protein</topology>
    </subcellularLocation>
</comment>
<reference evidence="13 14" key="1">
    <citation type="submission" date="2017-06" db="EMBL/GenBank/DDBJ databases">
        <authorList>
            <person name="Kim H.J."/>
            <person name="Triplett B.A."/>
        </authorList>
    </citation>
    <scope>NUCLEOTIDE SEQUENCE [LARGE SCALE GENOMIC DNA]</scope>
    <source>
        <strain evidence="13 14">DSM 44272</strain>
    </source>
</reference>
<keyword evidence="7 11" id="KW-0472">Membrane</keyword>
<feature type="transmembrane region" description="Helical" evidence="11">
    <location>
        <begin position="106"/>
        <end position="128"/>
    </location>
</feature>
<evidence type="ECO:0000313" key="13">
    <source>
        <dbReference type="EMBL" id="SNR32657.1"/>
    </source>
</evidence>
<dbReference type="EMBL" id="FZNO01000003">
    <property type="protein sequence ID" value="SNR32657.1"/>
    <property type="molecule type" value="Genomic_DNA"/>
</dbReference>
<dbReference type="AlphaFoldDB" id="A0A238VF17"/>
<accession>A0A238VF17</accession>
<sequence>MTEDHAAFDELAVGWALHALEPEDEAVFARHLGGCVRCAQTVAETTEVMGAMAADLPQVAPSDALGSRVRDAVAGTEQVHRPVAPPVPAATPPMPLPRRGRRPRRALAAALVAAVVAAVAGLGIWTVVLTEDRRELQATVAEQREVMDLLLTPGRATIAPLARDGRPVATVVARDDVVQVITHGLEVNDAGSTTYVVWGLGGDEPEALGTFDVDRSQMSLLAVGSGLTGLDDFAQYGISIEPGQEPPSEPTEVVAIGQVTS</sequence>
<dbReference type="InterPro" id="IPR041916">
    <property type="entry name" value="Anti_sigma_zinc_sf"/>
</dbReference>
<evidence type="ECO:0000259" key="12">
    <source>
        <dbReference type="Pfam" id="PF10099"/>
    </source>
</evidence>
<keyword evidence="5 11" id="KW-1133">Transmembrane helix</keyword>
<evidence type="ECO:0000256" key="2">
    <source>
        <dbReference type="ARBA" id="ARBA00004236"/>
    </source>
</evidence>
<name>A0A238VF17_9ACTN</name>
<evidence type="ECO:0000256" key="9">
    <source>
        <dbReference type="ARBA" id="ARBA00029829"/>
    </source>
</evidence>
<protein>
    <recommendedName>
        <fullName evidence="10">Regulator of SigK</fullName>
    </recommendedName>
    <alternativeName>
        <fullName evidence="9">Sigma-K anti-sigma factor RskA</fullName>
    </alternativeName>
</protein>
<dbReference type="GO" id="GO:0006417">
    <property type="term" value="P:regulation of translation"/>
    <property type="evidence" value="ECO:0007669"/>
    <property type="project" value="TreeGrafter"/>
</dbReference>
<evidence type="ECO:0000256" key="11">
    <source>
        <dbReference type="SAM" id="Phobius"/>
    </source>
</evidence>
<dbReference type="OrthoDB" id="5183209at2"/>
<evidence type="ECO:0000256" key="3">
    <source>
        <dbReference type="ARBA" id="ARBA00022475"/>
    </source>
</evidence>
<evidence type="ECO:0000256" key="6">
    <source>
        <dbReference type="ARBA" id="ARBA00023015"/>
    </source>
</evidence>
<dbReference type="PANTHER" id="PTHR37461">
    <property type="entry name" value="ANTI-SIGMA-K FACTOR RSKA"/>
    <property type="match status" value="1"/>
</dbReference>
<dbReference type="Proteomes" id="UP000198403">
    <property type="component" value="Unassembled WGS sequence"/>
</dbReference>
<evidence type="ECO:0000256" key="10">
    <source>
        <dbReference type="ARBA" id="ARBA00030803"/>
    </source>
</evidence>
<feature type="domain" description="Anti-sigma K factor RskA C-terminal" evidence="12">
    <location>
        <begin position="109"/>
        <end position="251"/>
    </location>
</feature>
<dbReference type="GO" id="GO:0016989">
    <property type="term" value="F:sigma factor antagonist activity"/>
    <property type="evidence" value="ECO:0007669"/>
    <property type="project" value="TreeGrafter"/>
</dbReference>
<keyword evidence="4 11" id="KW-0812">Transmembrane</keyword>
<dbReference type="GO" id="GO:0005886">
    <property type="term" value="C:plasma membrane"/>
    <property type="evidence" value="ECO:0007669"/>
    <property type="project" value="UniProtKB-SubCell"/>
</dbReference>
<keyword evidence="6" id="KW-0805">Transcription regulation</keyword>
<dbReference type="Pfam" id="PF10099">
    <property type="entry name" value="RskA_C"/>
    <property type="match status" value="1"/>
</dbReference>
<evidence type="ECO:0000256" key="7">
    <source>
        <dbReference type="ARBA" id="ARBA00023136"/>
    </source>
</evidence>
<keyword evidence="3" id="KW-1003">Cell membrane</keyword>
<dbReference type="Gene3D" id="1.10.10.1320">
    <property type="entry name" value="Anti-sigma factor, zinc-finger domain"/>
    <property type="match status" value="1"/>
</dbReference>
<evidence type="ECO:0000256" key="4">
    <source>
        <dbReference type="ARBA" id="ARBA00022692"/>
    </source>
</evidence>